<proteinExistence type="inferred from homology"/>
<dbReference type="InterPro" id="IPR019734">
    <property type="entry name" value="TPR_rpt"/>
</dbReference>
<organism evidence="10">
    <name type="scientific">hydrothermal vent metagenome</name>
    <dbReference type="NCBI Taxonomy" id="652676"/>
    <lineage>
        <taxon>unclassified sequences</taxon>
        <taxon>metagenomes</taxon>
        <taxon>ecological metagenomes</taxon>
    </lineage>
</organism>
<evidence type="ECO:0000256" key="7">
    <source>
        <dbReference type="ARBA" id="ARBA00023054"/>
    </source>
</evidence>
<dbReference type="InterPro" id="IPR002151">
    <property type="entry name" value="Kinesin_light"/>
</dbReference>
<keyword evidence="3" id="KW-0963">Cytoplasm</keyword>
<dbReference type="InterPro" id="IPR011990">
    <property type="entry name" value="TPR-like_helical_dom_sf"/>
</dbReference>
<keyword evidence="9" id="KW-0206">Cytoskeleton</keyword>
<evidence type="ECO:0000256" key="3">
    <source>
        <dbReference type="ARBA" id="ARBA00022490"/>
    </source>
</evidence>
<evidence type="ECO:0000313" key="10">
    <source>
        <dbReference type="EMBL" id="VAW26358.1"/>
    </source>
</evidence>
<dbReference type="Pfam" id="PF13424">
    <property type="entry name" value="TPR_12"/>
    <property type="match status" value="2"/>
</dbReference>
<comment type="similarity">
    <text evidence="2">Belongs to the kinesin light chain family.</text>
</comment>
<keyword evidence="7" id="KW-0175">Coiled coil</keyword>
<evidence type="ECO:0000256" key="4">
    <source>
        <dbReference type="ARBA" id="ARBA00022701"/>
    </source>
</evidence>
<dbReference type="PANTHER" id="PTHR45783:SF3">
    <property type="entry name" value="KINESIN LIGHT CHAIN"/>
    <property type="match status" value="1"/>
</dbReference>
<dbReference type="SMART" id="SM00028">
    <property type="entry name" value="TPR"/>
    <property type="match status" value="6"/>
</dbReference>
<dbReference type="GO" id="GO:0005871">
    <property type="term" value="C:kinesin complex"/>
    <property type="evidence" value="ECO:0007669"/>
    <property type="project" value="InterPro"/>
</dbReference>
<comment type="subcellular location">
    <subcellularLocation>
        <location evidence="1">Cytoplasm</location>
        <location evidence="1">Cytoskeleton</location>
    </subcellularLocation>
</comment>
<keyword evidence="4" id="KW-0493">Microtubule</keyword>
<feature type="non-terminal residue" evidence="10">
    <location>
        <position position="464"/>
    </location>
</feature>
<dbReference type="PANTHER" id="PTHR45783">
    <property type="entry name" value="KINESIN LIGHT CHAIN"/>
    <property type="match status" value="1"/>
</dbReference>
<dbReference type="GO" id="GO:0005874">
    <property type="term" value="C:microtubule"/>
    <property type="evidence" value="ECO:0007669"/>
    <property type="project" value="UniProtKB-KW"/>
</dbReference>
<dbReference type="Gene3D" id="1.25.40.10">
    <property type="entry name" value="Tetratricopeptide repeat domain"/>
    <property type="match status" value="2"/>
</dbReference>
<feature type="non-terminal residue" evidence="10">
    <location>
        <position position="1"/>
    </location>
</feature>
<evidence type="ECO:0000256" key="9">
    <source>
        <dbReference type="ARBA" id="ARBA00023212"/>
    </source>
</evidence>
<dbReference type="EMBL" id="UOES01000089">
    <property type="protein sequence ID" value="VAW26358.1"/>
    <property type="molecule type" value="Genomic_DNA"/>
</dbReference>
<reference evidence="10" key="1">
    <citation type="submission" date="2018-06" db="EMBL/GenBank/DDBJ databases">
        <authorList>
            <person name="Zhirakovskaya E."/>
        </authorList>
    </citation>
    <scope>NUCLEOTIDE SEQUENCE</scope>
</reference>
<evidence type="ECO:0000256" key="2">
    <source>
        <dbReference type="ARBA" id="ARBA00009622"/>
    </source>
</evidence>
<sequence>VDYAASLNNLAVLYKNMGDFNKAEAKLNETLRINEKVSGKSSMAYAITLNNRGVLFQNLGRYKEAERDIKECLSVAADNINTKSLKYARFQTNLGLLYQQQQKYNEAEEIFQSAINAVSRNPLKSKKSNPDYAHLLEIKASLYIETEKYDEAEELLIEALAVYEKKFGKSFSGYGLTEARLGALYRNQGKLKGASARLTSAQRILRNTYGENHPHYVETVTELALVNWQQGNTEKANELFKQSIDQSLKFVSEYFAPMSDIEKAAYWKTLRPRFEKYFAFTASVGLTNSEVITSAINYRLATKAMLLSSTTKVKNSILNSGDEDLINTYNSWIDNKRQLALYYSMSKEDLKVQKVNTDSIATVTNQLEKELSQKSGIFSETYESKAPVLADIQGKLKDNEAAIEIIRVGYSLDDKSIKYMALVIRPLETKMVVLTNGNELETRYLTYFRNAIRLKRADGFSYDQ</sequence>
<dbReference type="SUPFAM" id="SSF48452">
    <property type="entry name" value="TPR-like"/>
    <property type="match status" value="1"/>
</dbReference>
<evidence type="ECO:0000256" key="5">
    <source>
        <dbReference type="ARBA" id="ARBA00022737"/>
    </source>
</evidence>
<dbReference type="AlphaFoldDB" id="A0A3B0U7K3"/>
<dbReference type="GO" id="GO:0019894">
    <property type="term" value="F:kinesin binding"/>
    <property type="evidence" value="ECO:0007669"/>
    <property type="project" value="TreeGrafter"/>
</dbReference>
<gene>
    <name evidence="10" type="ORF">MNBD_BACTEROID06-1168</name>
</gene>
<name>A0A3B0U7K3_9ZZZZ</name>
<evidence type="ECO:0000256" key="1">
    <source>
        <dbReference type="ARBA" id="ARBA00004245"/>
    </source>
</evidence>
<dbReference type="GO" id="GO:0005737">
    <property type="term" value="C:cytoplasm"/>
    <property type="evidence" value="ECO:0007669"/>
    <property type="project" value="TreeGrafter"/>
</dbReference>
<keyword evidence="8" id="KW-0505">Motor protein</keyword>
<dbReference type="GO" id="GO:0007018">
    <property type="term" value="P:microtubule-based movement"/>
    <property type="evidence" value="ECO:0007669"/>
    <property type="project" value="TreeGrafter"/>
</dbReference>
<protein>
    <submittedName>
        <fullName evidence="10">Uncharacterized protein</fullName>
    </submittedName>
</protein>
<accession>A0A3B0U7K3</accession>
<evidence type="ECO:0000256" key="8">
    <source>
        <dbReference type="ARBA" id="ARBA00023175"/>
    </source>
</evidence>
<dbReference type="PROSITE" id="PS50005">
    <property type="entry name" value="TPR"/>
    <property type="match status" value="2"/>
</dbReference>
<dbReference type="Pfam" id="PF13374">
    <property type="entry name" value="TPR_10"/>
    <property type="match status" value="2"/>
</dbReference>
<evidence type="ECO:0000256" key="6">
    <source>
        <dbReference type="ARBA" id="ARBA00022803"/>
    </source>
</evidence>
<keyword evidence="5" id="KW-0677">Repeat</keyword>
<keyword evidence="6" id="KW-0802">TPR repeat</keyword>